<dbReference type="Gene3D" id="3.90.45.10">
    <property type="entry name" value="Peptide deformylase"/>
    <property type="match status" value="1"/>
</dbReference>
<evidence type="ECO:0000313" key="4">
    <source>
        <dbReference type="EMBL" id="MFC5067492.1"/>
    </source>
</evidence>
<proteinExistence type="inferred from homology"/>
<protein>
    <recommendedName>
        <fullName evidence="2">Peptide deformylase</fullName>
        <shortName evidence="2">PDF</shortName>
        <ecNumber evidence="2">3.5.1.88</ecNumber>
    </recommendedName>
    <alternativeName>
        <fullName evidence="2">Polypeptide deformylase</fullName>
    </alternativeName>
</protein>
<comment type="similarity">
    <text evidence="1 2">Belongs to the polypeptide deformylase family.</text>
</comment>
<evidence type="ECO:0000256" key="1">
    <source>
        <dbReference type="ARBA" id="ARBA00010759"/>
    </source>
</evidence>
<dbReference type="EMBL" id="JBHSJF010000005">
    <property type="protein sequence ID" value="MFC5067492.1"/>
    <property type="molecule type" value="Genomic_DNA"/>
</dbReference>
<reference evidence="5" key="1">
    <citation type="journal article" date="2019" name="Int. J. Syst. Evol. Microbiol.">
        <title>The Global Catalogue of Microorganisms (GCM) 10K type strain sequencing project: providing services to taxonomists for standard genome sequencing and annotation.</title>
        <authorList>
            <consortium name="The Broad Institute Genomics Platform"/>
            <consortium name="The Broad Institute Genome Sequencing Center for Infectious Disease"/>
            <person name="Wu L."/>
            <person name="Ma J."/>
        </authorList>
    </citation>
    <scope>NUCLEOTIDE SEQUENCE [LARGE SCALE GENOMIC DNA]</scope>
    <source>
        <strain evidence="5">CGMCC 1.16444</strain>
    </source>
</reference>
<feature type="binding site" evidence="2">
    <location>
        <position position="94"/>
    </location>
    <ligand>
        <name>Fe cation</name>
        <dbReference type="ChEBI" id="CHEBI:24875"/>
    </ligand>
</feature>
<comment type="function">
    <text evidence="2">Removes the formyl group from the N-terminal Met of newly synthesized proteins. Requires at least a dipeptide for an efficient rate of reaction. N-terminal L-methionine is a prerequisite for activity but the enzyme has broad specificity at other positions.</text>
</comment>
<comment type="cofactor">
    <cofactor evidence="2">
        <name>Fe(2+)</name>
        <dbReference type="ChEBI" id="CHEBI:29033"/>
    </cofactor>
    <text evidence="2">Binds 1 Fe(2+) ion.</text>
</comment>
<dbReference type="Proteomes" id="UP001595796">
    <property type="component" value="Unassembled WGS sequence"/>
</dbReference>
<dbReference type="NCBIfam" id="TIGR00079">
    <property type="entry name" value="pept_deformyl"/>
    <property type="match status" value="1"/>
</dbReference>
<dbReference type="HAMAP" id="MF_00163">
    <property type="entry name" value="Pep_deformylase"/>
    <property type="match status" value="1"/>
</dbReference>
<feature type="binding site" evidence="2">
    <location>
        <position position="136"/>
    </location>
    <ligand>
        <name>Fe cation</name>
        <dbReference type="ChEBI" id="CHEBI:24875"/>
    </ligand>
</feature>
<dbReference type="InterPro" id="IPR023635">
    <property type="entry name" value="Peptide_deformylase"/>
</dbReference>
<keyword evidence="2" id="KW-0479">Metal-binding</keyword>
<organism evidence="4 5">
    <name type="scientific">Flaviflagellibacter deserti</name>
    <dbReference type="NCBI Taxonomy" id="2267266"/>
    <lineage>
        <taxon>Bacteria</taxon>
        <taxon>Pseudomonadati</taxon>
        <taxon>Pseudomonadota</taxon>
        <taxon>Alphaproteobacteria</taxon>
        <taxon>Hyphomicrobiales</taxon>
        <taxon>Flaviflagellibacter</taxon>
    </lineage>
</organism>
<dbReference type="PANTHER" id="PTHR10458:SF22">
    <property type="entry name" value="PEPTIDE DEFORMYLASE"/>
    <property type="match status" value="1"/>
</dbReference>
<feature type="active site" evidence="2">
    <location>
        <position position="137"/>
    </location>
</feature>
<gene>
    <name evidence="2 4" type="primary">def</name>
    <name evidence="4" type="ORF">ACFPFW_05620</name>
</gene>
<dbReference type="PANTHER" id="PTHR10458">
    <property type="entry name" value="PEPTIDE DEFORMYLASE"/>
    <property type="match status" value="1"/>
</dbReference>
<keyword evidence="5" id="KW-1185">Reference proteome</keyword>
<keyword evidence="2" id="KW-0408">Iron</keyword>
<dbReference type="EC" id="3.5.1.88" evidence="2"/>
<feature type="binding site" evidence="2">
    <location>
        <position position="140"/>
    </location>
    <ligand>
        <name>Fe cation</name>
        <dbReference type="ChEBI" id="CHEBI:24875"/>
    </ligand>
</feature>
<dbReference type="RefSeq" id="WP_114957077.1">
    <property type="nucleotide sequence ID" value="NZ_JBHSJF010000005.1"/>
</dbReference>
<dbReference type="PRINTS" id="PR01576">
    <property type="entry name" value="PDEFORMYLASE"/>
</dbReference>
<keyword evidence="2" id="KW-0648">Protein biosynthesis</keyword>
<dbReference type="PIRSF" id="PIRSF004749">
    <property type="entry name" value="Pep_def"/>
    <property type="match status" value="1"/>
</dbReference>
<comment type="caution">
    <text evidence="4">The sequence shown here is derived from an EMBL/GenBank/DDBJ whole genome shotgun (WGS) entry which is preliminary data.</text>
</comment>
<accession>A0ABV9YZC5</accession>
<dbReference type="InterPro" id="IPR036821">
    <property type="entry name" value="Peptide_deformylase_sf"/>
</dbReference>
<keyword evidence="2 4" id="KW-0378">Hydrolase</keyword>
<comment type="catalytic activity">
    <reaction evidence="2">
        <text>N-terminal N-formyl-L-methionyl-[peptide] + H2O = N-terminal L-methionyl-[peptide] + formate</text>
        <dbReference type="Rhea" id="RHEA:24420"/>
        <dbReference type="Rhea" id="RHEA-COMP:10639"/>
        <dbReference type="Rhea" id="RHEA-COMP:10640"/>
        <dbReference type="ChEBI" id="CHEBI:15377"/>
        <dbReference type="ChEBI" id="CHEBI:15740"/>
        <dbReference type="ChEBI" id="CHEBI:49298"/>
        <dbReference type="ChEBI" id="CHEBI:64731"/>
        <dbReference type="EC" id="3.5.1.88"/>
    </reaction>
</comment>
<dbReference type="CDD" id="cd00487">
    <property type="entry name" value="Pep_deformylase"/>
    <property type="match status" value="1"/>
</dbReference>
<feature type="region of interest" description="Disordered" evidence="3">
    <location>
        <begin position="164"/>
        <end position="192"/>
    </location>
</feature>
<feature type="compositionally biased region" description="Basic and acidic residues" evidence="3">
    <location>
        <begin position="181"/>
        <end position="192"/>
    </location>
</feature>
<dbReference type="SUPFAM" id="SSF56420">
    <property type="entry name" value="Peptide deformylase"/>
    <property type="match status" value="1"/>
</dbReference>
<name>A0ABV9YZC5_9HYPH</name>
<dbReference type="GO" id="GO:0042586">
    <property type="term" value="F:peptide deformylase activity"/>
    <property type="evidence" value="ECO:0007669"/>
    <property type="project" value="UniProtKB-EC"/>
</dbReference>
<sequence length="192" mass="21863">MTIRPIHVIPDNVLRQKTEPVTVFDAELQTLIDDMFETMYAAPGIGLAAPQIGVLKRLAVVDVSSRDDEQEPLVLINPEIVWESEDISVYEEGCLSIPEYYEEVERPAEVRVHYLDREGKEQEIKADGVLATCIQHEMDHLDGILFIDHISKLKREMVWKKFQKTAKRDGGPQPYLPKPKLKGEKRDAGAEL</sequence>
<evidence type="ECO:0000256" key="3">
    <source>
        <dbReference type="SAM" id="MobiDB-lite"/>
    </source>
</evidence>
<evidence type="ECO:0000313" key="5">
    <source>
        <dbReference type="Proteomes" id="UP001595796"/>
    </source>
</evidence>
<dbReference type="NCBIfam" id="NF001159">
    <property type="entry name" value="PRK00150.1-3"/>
    <property type="match status" value="1"/>
</dbReference>
<evidence type="ECO:0000256" key="2">
    <source>
        <dbReference type="HAMAP-Rule" id="MF_00163"/>
    </source>
</evidence>
<dbReference type="Pfam" id="PF01327">
    <property type="entry name" value="Pep_deformylase"/>
    <property type="match status" value="1"/>
</dbReference>